<dbReference type="Gene3D" id="6.10.140.1580">
    <property type="match status" value="1"/>
</dbReference>
<dbReference type="PANTHER" id="PTHR43861">
    <property type="entry name" value="TRANS-ACONITATE 2-METHYLTRANSFERASE-RELATED"/>
    <property type="match status" value="1"/>
</dbReference>
<dbReference type="InterPro" id="IPR029063">
    <property type="entry name" value="SAM-dependent_MTases_sf"/>
</dbReference>
<proteinExistence type="predicted"/>
<keyword evidence="2" id="KW-0808">Transferase</keyword>
<organism evidence="2 3">
    <name type="scientific">Actinocatenispora comari</name>
    <dbReference type="NCBI Taxonomy" id="2807577"/>
    <lineage>
        <taxon>Bacteria</taxon>
        <taxon>Bacillati</taxon>
        <taxon>Actinomycetota</taxon>
        <taxon>Actinomycetes</taxon>
        <taxon>Micromonosporales</taxon>
        <taxon>Micromonosporaceae</taxon>
        <taxon>Actinocatenispora</taxon>
    </lineage>
</organism>
<dbReference type="GO" id="GO:0008757">
    <property type="term" value="F:S-adenosylmethionine-dependent methyltransferase activity"/>
    <property type="evidence" value="ECO:0007669"/>
    <property type="project" value="InterPro"/>
</dbReference>
<dbReference type="CDD" id="cd02440">
    <property type="entry name" value="AdoMet_MTases"/>
    <property type="match status" value="1"/>
</dbReference>
<dbReference type="EMBL" id="BOPO01000147">
    <property type="protein sequence ID" value="GIL31488.1"/>
    <property type="molecule type" value="Genomic_DNA"/>
</dbReference>
<evidence type="ECO:0000313" key="2">
    <source>
        <dbReference type="EMBL" id="GIL31488.1"/>
    </source>
</evidence>
<feature type="domain" description="Methyltransferase type 11" evidence="1">
    <location>
        <begin position="41"/>
        <end position="138"/>
    </location>
</feature>
<dbReference type="Proteomes" id="UP000614996">
    <property type="component" value="Unassembled WGS sequence"/>
</dbReference>
<dbReference type="GO" id="GO:0032259">
    <property type="term" value="P:methylation"/>
    <property type="evidence" value="ECO:0007669"/>
    <property type="project" value="UniProtKB-KW"/>
</dbReference>
<dbReference type="Gene3D" id="3.40.50.150">
    <property type="entry name" value="Vaccinia Virus protein VP39"/>
    <property type="match status" value="1"/>
</dbReference>
<evidence type="ECO:0000259" key="1">
    <source>
        <dbReference type="Pfam" id="PF08241"/>
    </source>
</evidence>
<comment type="caution">
    <text evidence="2">The sequence shown here is derived from an EMBL/GenBank/DDBJ whole genome shotgun (WGS) entry which is preliminary data.</text>
</comment>
<dbReference type="SUPFAM" id="SSF53335">
    <property type="entry name" value="S-adenosyl-L-methionine-dependent methyltransferases"/>
    <property type="match status" value="1"/>
</dbReference>
<evidence type="ECO:0000313" key="3">
    <source>
        <dbReference type="Proteomes" id="UP000614996"/>
    </source>
</evidence>
<protein>
    <submittedName>
        <fullName evidence="2">Methyltransferase type 11</fullName>
    </submittedName>
</protein>
<dbReference type="AlphaFoldDB" id="A0A8J4AME8"/>
<dbReference type="InterPro" id="IPR013216">
    <property type="entry name" value="Methyltransf_11"/>
</dbReference>
<keyword evidence="2" id="KW-0489">Methyltransferase</keyword>
<accession>A0A8J4AME8</accession>
<gene>
    <name evidence="2" type="ORF">NUM_67420</name>
</gene>
<sequence length="274" mass="28845">MTTGYVHGYSGREATRLGDQADTLAELLHADVRYPPGTRVLEAGCGVGAQTVHLLANNPGIELTAVDRSAESVSRARSRVAVAVPSGDVSWLCADLADLPYPAGRFDALFVCFVLEHLPDPVGVLRGLRRLVRPGGAVTVIEGDHGTAVFHPRGRYAQAVVDAQVAVQAAAGGDALIGRRLRPLLTAAGCTEVRVWPRTVYADAGRPGLMDGFTRRTFTAMMAAARADVLAAGLLSAADWRRGMTELAATAVGEGTFHYTFFVGHGSVPAAEVE</sequence>
<keyword evidence="3" id="KW-1185">Reference proteome</keyword>
<dbReference type="Pfam" id="PF08241">
    <property type="entry name" value="Methyltransf_11"/>
    <property type="match status" value="1"/>
</dbReference>
<dbReference type="RefSeq" id="WP_207129068.1">
    <property type="nucleotide sequence ID" value="NZ_BOPO01000147.1"/>
</dbReference>
<reference evidence="3" key="1">
    <citation type="journal article" date="2021" name="Int. J. Syst. Evol. Microbiol.">
        <title>Actinocatenispora comari sp. nov., an endophytic actinomycete isolated from aerial parts of Comarum salesowianum.</title>
        <authorList>
            <person name="Oyunbileg N."/>
            <person name="Iizaka Y."/>
            <person name="Hamada M."/>
            <person name="Davaapurev B.O."/>
            <person name="Fukumoto A."/>
            <person name="Tsetseg B."/>
            <person name="Kato F."/>
            <person name="Tamura T."/>
            <person name="Batkhuu J."/>
            <person name="Anzai Y."/>
        </authorList>
    </citation>
    <scope>NUCLEOTIDE SEQUENCE [LARGE SCALE GENOMIC DNA]</scope>
    <source>
        <strain evidence="3">NUM-2625</strain>
    </source>
</reference>
<name>A0A8J4AME8_9ACTN</name>